<organism evidence="4 5">
    <name type="scientific">Apiospora phragmitis</name>
    <dbReference type="NCBI Taxonomy" id="2905665"/>
    <lineage>
        <taxon>Eukaryota</taxon>
        <taxon>Fungi</taxon>
        <taxon>Dikarya</taxon>
        <taxon>Ascomycota</taxon>
        <taxon>Pezizomycotina</taxon>
        <taxon>Sordariomycetes</taxon>
        <taxon>Xylariomycetidae</taxon>
        <taxon>Amphisphaeriales</taxon>
        <taxon>Apiosporaceae</taxon>
        <taxon>Apiospora</taxon>
    </lineage>
</organism>
<evidence type="ECO:0000259" key="3">
    <source>
        <dbReference type="PROSITE" id="PS50157"/>
    </source>
</evidence>
<dbReference type="GeneID" id="92087594"/>
<comment type="caution">
    <text evidence="4">The sequence shown here is derived from an EMBL/GenBank/DDBJ whole genome shotgun (WGS) entry which is preliminary data.</text>
</comment>
<dbReference type="EMBL" id="JAQQWL010000003">
    <property type="protein sequence ID" value="KAK8079315.1"/>
    <property type="molecule type" value="Genomic_DNA"/>
</dbReference>
<evidence type="ECO:0000256" key="1">
    <source>
        <dbReference type="PROSITE-ProRule" id="PRU00042"/>
    </source>
</evidence>
<dbReference type="Proteomes" id="UP001480595">
    <property type="component" value="Unassembled WGS sequence"/>
</dbReference>
<dbReference type="PROSITE" id="PS00028">
    <property type="entry name" value="ZINC_FINGER_C2H2_1"/>
    <property type="match status" value="1"/>
</dbReference>
<feature type="domain" description="C2H2-type" evidence="3">
    <location>
        <begin position="69"/>
        <end position="97"/>
    </location>
</feature>
<feature type="region of interest" description="Disordered" evidence="2">
    <location>
        <begin position="143"/>
        <end position="189"/>
    </location>
</feature>
<evidence type="ECO:0000256" key="2">
    <source>
        <dbReference type="SAM" id="MobiDB-lite"/>
    </source>
</evidence>
<proteinExistence type="predicted"/>
<sequence length="245" mass="27576">MEAPTPTPASPTAGSSGVDANTRFSCPNCDKTFKHARTGSKYTFPNDHQFNDANILVCSRHLRGHQYLYKCRFCADRFARSDGVPRHEYMVHNQNPSSHVCYIKGCFRSRFSMKDEATLILHLAQCHDGATMDDNEKAKVEQGYDLPSDDEDDGDNDGEIHHQEPSNAHQDYPLASPESAPAHQDATSANHEATIAELHEQLQQERESHQVEINNIHQAYKAKLQTNKDWAQVAIGKIFEEVDDI</sequence>
<name>A0ABR1W750_9PEZI</name>
<protein>
    <recommendedName>
        <fullName evidence="3">C2H2-type domain-containing protein</fullName>
    </recommendedName>
</protein>
<evidence type="ECO:0000313" key="5">
    <source>
        <dbReference type="Proteomes" id="UP001480595"/>
    </source>
</evidence>
<evidence type="ECO:0000313" key="4">
    <source>
        <dbReference type="EMBL" id="KAK8079315.1"/>
    </source>
</evidence>
<feature type="compositionally biased region" description="Acidic residues" evidence="2">
    <location>
        <begin position="147"/>
        <end position="157"/>
    </location>
</feature>
<accession>A0ABR1W750</accession>
<gene>
    <name evidence="4" type="ORF">PG994_003122</name>
</gene>
<keyword evidence="5" id="KW-1185">Reference proteome</keyword>
<reference evidence="4 5" key="1">
    <citation type="submission" date="2023-01" db="EMBL/GenBank/DDBJ databases">
        <title>Analysis of 21 Apiospora genomes using comparative genomics revels a genus with tremendous synthesis potential of carbohydrate active enzymes and secondary metabolites.</title>
        <authorList>
            <person name="Sorensen T."/>
        </authorList>
    </citation>
    <scope>NUCLEOTIDE SEQUENCE [LARGE SCALE GENOMIC DNA]</scope>
    <source>
        <strain evidence="4 5">CBS 135458</strain>
    </source>
</reference>
<dbReference type="InterPro" id="IPR013087">
    <property type="entry name" value="Znf_C2H2_type"/>
</dbReference>
<keyword evidence="1" id="KW-0862">Zinc</keyword>
<dbReference type="RefSeq" id="XP_066720386.1">
    <property type="nucleotide sequence ID" value="XM_066854531.1"/>
</dbReference>
<dbReference type="PROSITE" id="PS50157">
    <property type="entry name" value="ZINC_FINGER_C2H2_2"/>
    <property type="match status" value="1"/>
</dbReference>
<keyword evidence="1" id="KW-0479">Metal-binding</keyword>
<keyword evidence="1" id="KW-0863">Zinc-finger</keyword>
<dbReference type="Gene3D" id="3.30.160.60">
    <property type="entry name" value="Classic Zinc Finger"/>
    <property type="match status" value="1"/>
</dbReference>